<reference evidence="5 6" key="1">
    <citation type="submission" date="2020-08" db="EMBL/GenBank/DDBJ databases">
        <title>Sequencing the genomes of 1000 actinobacteria strains.</title>
        <authorList>
            <person name="Klenk H.-P."/>
        </authorList>
    </citation>
    <scope>NUCLEOTIDE SEQUENCE [LARGE SCALE GENOMIC DNA]</scope>
    <source>
        <strain evidence="5 6">DSM 43149</strain>
    </source>
</reference>
<protein>
    <submittedName>
        <fullName evidence="5">Dienelactone hydrolase</fullName>
    </submittedName>
</protein>
<keyword evidence="3" id="KW-0812">Transmembrane</keyword>
<feature type="transmembrane region" description="Helical" evidence="3">
    <location>
        <begin position="436"/>
        <end position="455"/>
    </location>
</feature>
<dbReference type="Proteomes" id="UP000578112">
    <property type="component" value="Unassembled WGS sequence"/>
</dbReference>
<dbReference type="Pfam" id="PF12146">
    <property type="entry name" value="Hydrolase_4"/>
    <property type="match status" value="1"/>
</dbReference>
<gene>
    <name evidence="5" type="ORF">BJ971_005496</name>
</gene>
<evidence type="ECO:0000256" key="2">
    <source>
        <dbReference type="ARBA" id="ARBA00022801"/>
    </source>
</evidence>
<feature type="transmembrane region" description="Helical" evidence="3">
    <location>
        <begin position="410"/>
        <end position="430"/>
    </location>
</feature>
<keyword evidence="3" id="KW-0472">Membrane</keyword>
<dbReference type="AlphaFoldDB" id="A0A7W7I212"/>
<comment type="similarity">
    <text evidence="1">Belongs to the AB hydrolase superfamily.</text>
</comment>
<dbReference type="Gene3D" id="3.40.50.1820">
    <property type="entry name" value="alpha/beta hydrolase"/>
    <property type="match status" value="1"/>
</dbReference>
<comment type="caution">
    <text evidence="5">The sequence shown here is derived from an EMBL/GenBank/DDBJ whole genome shotgun (WGS) entry which is preliminary data.</text>
</comment>
<dbReference type="EMBL" id="JACHNH010000001">
    <property type="protein sequence ID" value="MBB4764940.1"/>
    <property type="molecule type" value="Genomic_DNA"/>
</dbReference>
<feature type="transmembrane region" description="Helical" evidence="3">
    <location>
        <begin position="467"/>
        <end position="488"/>
    </location>
</feature>
<evidence type="ECO:0000256" key="3">
    <source>
        <dbReference type="SAM" id="Phobius"/>
    </source>
</evidence>
<sequence length="490" mass="50498">MSLVGRTLPLLLVLAVGGGWLVLGAGHELRREHAASAGVPLEEVHPPSGAPHPGVVVAHGYSGSAKLMASFGDTLAARGYVVVLLDFTGHGANPRPLPDQAAGSSGSTLALQRDLDVAVAHLRSLPDVDPSRIALVGHSMGAGAVTRYAAAHPEVTATVAISLPDSSVASAEAPARLLTMVGALEFPAFHSAAVGAAAQRGDRAVRVVGGTEHITILYAPETHRETVAWLDRAFGVPRDDSAIPYPGRRLIGAALLALAFLLAFSPIAAVLAGSGDSPWPRLARPKAPPWAATIRIAAVTAAATVAGAITARFLPTTALPLAIAGYVIGYAAVTGALLLAYASRRPAPGPTISRPRLLLAVPYAVVAIAVPVHLGLTHARPVGDRWWLLLIVWAAFALLAYAAERVAGGVALHLLLIAAIFVIVLAAAAVTGLTSGFVILVLFPLIGLMLWQTVWSAFLNRFAVSPWVIALTGSVVVAWPLTVTLPLAGH</sequence>
<dbReference type="RefSeq" id="WP_184996072.1">
    <property type="nucleotide sequence ID" value="NZ_BOMK01000026.1"/>
</dbReference>
<keyword evidence="3" id="KW-1133">Transmembrane helix</keyword>
<proteinExistence type="inferred from homology"/>
<evidence type="ECO:0000256" key="1">
    <source>
        <dbReference type="ARBA" id="ARBA00008645"/>
    </source>
</evidence>
<feature type="transmembrane region" description="Helical" evidence="3">
    <location>
        <begin position="355"/>
        <end position="374"/>
    </location>
</feature>
<name>A0A7W7I212_9ACTN</name>
<feature type="transmembrane region" description="Helical" evidence="3">
    <location>
        <begin position="323"/>
        <end position="343"/>
    </location>
</feature>
<dbReference type="InterPro" id="IPR050261">
    <property type="entry name" value="FrsA_esterase"/>
</dbReference>
<dbReference type="InterPro" id="IPR022742">
    <property type="entry name" value="Hydrolase_4"/>
</dbReference>
<evidence type="ECO:0000259" key="4">
    <source>
        <dbReference type="Pfam" id="PF12146"/>
    </source>
</evidence>
<organism evidence="5 6">
    <name type="scientific">Actinoplanes digitatis</name>
    <dbReference type="NCBI Taxonomy" id="1868"/>
    <lineage>
        <taxon>Bacteria</taxon>
        <taxon>Bacillati</taxon>
        <taxon>Actinomycetota</taxon>
        <taxon>Actinomycetes</taxon>
        <taxon>Micromonosporales</taxon>
        <taxon>Micromonosporaceae</taxon>
        <taxon>Actinoplanes</taxon>
    </lineage>
</organism>
<dbReference type="SUPFAM" id="SSF53474">
    <property type="entry name" value="alpha/beta-Hydrolases"/>
    <property type="match status" value="1"/>
</dbReference>
<dbReference type="GO" id="GO:0052689">
    <property type="term" value="F:carboxylic ester hydrolase activity"/>
    <property type="evidence" value="ECO:0007669"/>
    <property type="project" value="UniProtKB-ARBA"/>
</dbReference>
<dbReference type="InterPro" id="IPR029058">
    <property type="entry name" value="AB_hydrolase_fold"/>
</dbReference>
<accession>A0A7W7I212</accession>
<evidence type="ECO:0000313" key="5">
    <source>
        <dbReference type="EMBL" id="MBB4764940.1"/>
    </source>
</evidence>
<dbReference type="PANTHER" id="PTHR22946:SF9">
    <property type="entry name" value="POLYKETIDE TRANSFERASE AF380"/>
    <property type="match status" value="1"/>
</dbReference>
<feature type="domain" description="Serine aminopeptidase S33" evidence="4">
    <location>
        <begin position="51"/>
        <end position="164"/>
    </location>
</feature>
<keyword evidence="2 5" id="KW-0378">Hydrolase</keyword>
<feature type="transmembrane region" description="Helical" evidence="3">
    <location>
        <begin position="250"/>
        <end position="271"/>
    </location>
</feature>
<feature type="transmembrane region" description="Helical" evidence="3">
    <location>
        <begin position="386"/>
        <end position="403"/>
    </location>
</feature>
<keyword evidence="6" id="KW-1185">Reference proteome</keyword>
<evidence type="ECO:0000313" key="6">
    <source>
        <dbReference type="Proteomes" id="UP000578112"/>
    </source>
</evidence>
<dbReference type="PANTHER" id="PTHR22946">
    <property type="entry name" value="DIENELACTONE HYDROLASE DOMAIN-CONTAINING PROTEIN-RELATED"/>
    <property type="match status" value="1"/>
</dbReference>